<evidence type="ECO:0000313" key="2">
    <source>
        <dbReference type="EMBL" id="MFF5900874.1"/>
    </source>
</evidence>
<dbReference type="Proteomes" id="UP001602322">
    <property type="component" value="Unassembled WGS sequence"/>
</dbReference>
<comment type="caution">
    <text evidence="2">The sequence shown here is derived from an EMBL/GenBank/DDBJ whole genome shotgun (WGS) entry which is preliminary data.</text>
</comment>
<evidence type="ECO:0000259" key="1">
    <source>
        <dbReference type="PROSITE" id="PS50280"/>
    </source>
</evidence>
<dbReference type="PIRSF" id="PIRSF022536">
    <property type="entry name" value="A612L_SET"/>
    <property type="match status" value="1"/>
</dbReference>
<dbReference type="RefSeq" id="WP_387909149.1">
    <property type="nucleotide sequence ID" value="NZ_JBIBEG010000019.1"/>
</dbReference>
<dbReference type="Gene3D" id="2.170.270.10">
    <property type="entry name" value="SET domain"/>
    <property type="match status" value="1"/>
</dbReference>
<sequence>MSDLEIRPSATHGRGVYATRSFAPGEVVECCPVLVVPAGQRVLLDQTLLYEYYFYWQGGAAAFALGYGSLYNHSHEPLARYRKDFDAGTIHIVAVRAVLPGVEITVDYTNGGTNPLWFAPAT</sequence>
<reference evidence="2 3" key="1">
    <citation type="submission" date="2024-10" db="EMBL/GenBank/DDBJ databases">
        <title>The Natural Products Discovery Center: Release of the First 8490 Sequenced Strains for Exploring Actinobacteria Biosynthetic Diversity.</title>
        <authorList>
            <person name="Kalkreuter E."/>
            <person name="Kautsar S.A."/>
            <person name="Yang D."/>
            <person name="Bader C.D."/>
            <person name="Teijaro C.N."/>
            <person name="Fluegel L."/>
            <person name="Davis C.M."/>
            <person name="Simpson J.R."/>
            <person name="Lauterbach L."/>
            <person name="Steele A.D."/>
            <person name="Gui C."/>
            <person name="Meng S."/>
            <person name="Li G."/>
            <person name="Viehrig K."/>
            <person name="Ye F."/>
            <person name="Su P."/>
            <person name="Kiefer A.F."/>
            <person name="Nichols A."/>
            <person name="Cepeda A.J."/>
            <person name="Yan W."/>
            <person name="Fan B."/>
            <person name="Jiang Y."/>
            <person name="Adhikari A."/>
            <person name="Zheng C.-J."/>
            <person name="Schuster L."/>
            <person name="Cowan T.M."/>
            <person name="Smanski M.J."/>
            <person name="Chevrette M.G."/>
            <person name="De Carvalho L.P.S."/>
            <person name="Shen B."/>
        </authorList>
    </citation>
    <scope>NUCLEOTIDE SEQUENCE [LARGE SCALE GENOMIC DNA]</scope>
    <source>
        <strain evidence="2 3">NPDC012540</strain>
    </source>
</reference>
<dbReference type="EMBL" id="JBIBEG010000019">
    <property type="protein sequence ID" value="MFF5900874.1"/>
    <property type="molecule type" value="Genomic_DNA"/>
</dbReference>
<organism evidence="2 3">
    <name type="scientific">Streptomyces argenteolus</name>
    <dbReference type="NCBI Taxonomy" id="67274"/>
    <lineage>
        <taxon>Bacteria</taxon>
        <taxon>Bacillati</taxon>
        <taxon>Actinomycetota</taxon>
        <taxon>Actinomycetes</taxon>
        <taxon>Kitasatosporales</taxon>
        <taxon>Streptomycetaceae</taxon>
        <taxon>Streptomyces</taxon>
    </lineage>
</organism>
<dbReference type="InterPro" id="IPR046341">
    <property type="entry name" value="SET_dom_sf"/>
</dbReference>
<name>A0ABW6XGM0_9ACTN</name>
<protein>
    <submittedName>
        <fullName evidence="2">SET domain-containing protein-lysine N-methyltransferase</fullName>
    </submittedName>
</protein>
<feature type="domain" description="SET" evidence="1">
    <location>
        <begin position="2"/>
        <end position="109"/>
    </location>
</feature>
<keyword evidence="3" id="KW-1185">Reference proteome</keyword>
<evidence type="ECO:0000313" key="3">
    <source>
        <dbReference type="Proteomes" id="UP001602322"/>
    </source>
</evidence>
<dbReference type="SMART" id="SM00317">
    <property type="entry name" value="SET"/>
    <property type="match status" value="1"/>
</dbReference>
<dbReference type="SUPFAM" id="SSF82199">
    <property type="entry name" value="SET domain"/>
    <property type="match status" value="1"/>
</dbReference>
<dbReference type="InterPro" id="IPR009207">
    <property type="entry name" value="SET7_MeTrfase"/>
</dbReference>
<dbReference type="InterPro" id="IPR001214">
    <property type="entry name" value="SET_dom"/>
</dbReference>
<proteinExistence type="predicted"/>
<dbReference type="PROSITE" id="PS50280">
    <property type="entry name" value="SET"/>
    <property type="match status" value="1"/>
</dbReference>
<dbReference type="Pfam" id="PF00856">
    <property type="entry name" value="SET"/>
    <property type="match status" value="1"/>
</dbReference>
<accession>A0ABW6XGM0</accession>
<gene>
    <name evidence="2" type="ORF">ACFY8O_33815</name>
</gene>